<dbReference type="OrthoDB" id="9781342at2"/>
<name>A0A5R9J817_9PROT</name>
<sequence length="623" mass="66749">MRRRSFIASLPLAASPLLLPDPAGAAPATTDGPGQGSAPHGQPAAGTLPKFQPEGAERFERPDVHAGDRPSGASFASRSAAMGLNGAAGTAHPIATQAAIAMLRRGGSAVDAAVAANACLGFLEPTSAGLGGDCYAMIWDPKLQRVVSLAGSGASPRGLSLETVRQRARNGVIPKLGAISVSVPGALDAWWTMHQRYGRLPWRTLFEPAIELCEQGAPVPQIIGYYIKRNLKAFLRPGSGVEETANAMHTYAPGGHMPDEGDVRRNPDLARTYRMIAGGGRDAYYDGPIAATIERYFRRIGGWMTRDDLRRHHSEWLDPLVTSYRGTEIYGMAANTQGLATLQMLNILENFDLRDAGFQSPLSIHLQAEAKRLAYEDRARYYADPHFANIPVSWLISKDYAAQRAKLIQPGRILTPVHPGEAPSHGDTTYFSTASADGLMVSMIQSNFRGMGSGLVADGLGFMFQDRGELFSLQDGHPNLYAPGKRPFQTIIPGFATRGGQPWMAFGVMGGDMQPMGQTQIVLNRIDYGLDIQAAGDAPRWHHEGSSQSMGEDIAGLPPNGLLRLEAGVPTATRAALAAIGWTIGASDGGFGRYECIEHRMAGRDRVYAAASEMRADGVALAY</sequence>
<dbReference type="InterPro" id="IPR052896">
    <property type="entry name" value="GGT-like_enzyme"/>
</dbReference>
<evidence type="ECO:0000313" key="4">
    <source>
        <dbReference type="Proteomes" id="UP000305654"/>
    </source>
</evidence>
<feature type="compositionally biased region" description="Low complexity" evidence="1">
    <location>
        <begin position="18"/>
        <end position="32"/>
    </location>
</feature>
<keyword evidence="2" id="KW-0732">Signal</keyword>
<dbReference type="InterPro" id="IPR043137">
    <property type="entry name" value="GGT_ssub_C"/>
</dbReference>
<feature type="region of interest" description="Disordered" evidence="1">
    <location>
        <begin position="18"/>
        <end position="50"/>
    </location>
</feature>
<proteinExistence type="predicted"/>
<evidence type="ECO:0000256" key="2">
    <source>
        <dbReference type="SAM" id="SignalP"/>
    </source>
</evidence>
<dbReference type="RefSeq" id="WP_138324017.1">
    <property type="nucleotide sequence ID" value="NZ_VCDI01000001.1"/>
</dbReference>
<gene>
    <name evidence="3" type="ORF">FE263_00560</name>
</gene>
<dbReference type="Gene3D" id="3.60.20.40">
    <property type="match status" value="1"/>
</dbReference>
<dbReference type="Proteomes" id="UP000305654">
    <property type="component" value="Unassembled WGS sequence"/>
</dbReference>
<dbReference type="PANTHER" id="PTHR43881:SF1">
    <property type="entry name" value="GAMMA-GLUTAMYLTRANSPEPTIDASE (AFU_ORTHOLOGUE AFUA_4G13580)"/>
    <property type="match status" value="1"/>
</dbReference>
<evidence type="ECO:0000313" key="3">
    <source>
        <dbReference type="EMBL" id="TLU73764.1"/>
    </source>
</evidence>
<evidence type="ECO:0000256" key="1">
    <source>
        <dbReference type="SAM" id="MobiDB-lite"/>
    </source>
</evidence>
<keyword evidence="3" id="KW-0808">Transferase</keyword>
<protein>
    <submittedName>
        <fullName evidence="3">Gamma-glutamyltransferase family protein</fullName>
    </submittedName>
</protein>
<dbReference type="SUPFAM" id="SSF56235">
    <property type="entry name" value="N-terminal nucleophile aminohydrolases (Ntn hydrolases)"/>
    <property type="match status" value="1"/>
</dbReference>
<dbReference type="Gene3D" id="1.10.246.130">
    <property type="match status" value="1"/>
</dbReference>
<keyword evidence="4" id="KW-1185">Reference proteome</keyword>
<feature type="chain" id="PRO_5024305603" evidence="2">
    <location>
        <begin position="26"/>
        <end position="623"/>
    </location>
</feature>
<reference evidence="3 4" key="1">
    <citation type="submission" date="2019-05" db="EMBL/GenBank/DDBJ databases">
        <authorList>
            <person name="Pankratov T."/>
            <person name="Grouzdev D."/>
        </authorList>
    </citation>
    <scope>NUCLEOTIDE SEQUENCE [LARGE SCALE GENOMIC DNA]</scope>
    <source>
        <strain evidence="3 4">KEBCLARHB70R</strain>
    </source>
</reference>
<dbReference type="Pfam" id="PF01019">
    <property type="entry name" value="G_glu_transpept"/>
    <property type="match status" value="1"/>
</dbReference>
<dbReference type="GO" id="GO:0016740">
    <property type="term" value="F:transferase activity"/>
    <property type="evidence" value="ECO:0007669"/>
    <property type="project" value="UniProtKB-KW"/>
</dbReference>
<organism evidence="3 4">
    <name type="scientific">Lichenicoccus roseus</name>
    <dbReference type="NCBI Taxonomy" id="2683649"/>
    <lineage>
        <taxon>Bacteria</taxon>
        <taxon>Pseudomonadati</taxon>
        <taxon>Pseudomonadota</taxon>
        <taxon>Alphaproteobacteria</taxon>
        <taxon>Acetobacterales</taxon>
        <taxon>Acetobacteraceae</taxon>
        <taxon>Lichenicoccus</taxon>
    </lineage>
</organism>
<dbReference type="InterPro" id="IPR043138">
    <property type="entry name" value="GGT_lsub"/>
</dbReference>
<feature type="signal peptide" evidence="2">
    <location>
        <begin position="1"/>
        <end position="25"/>
    </location>
</feature>
<dbReference type="AlphaFoldDB" id="A0A5R9J817"/>
<dbReference type="PANTHER" id="PTHR43881">
    <property type="entry name" value="GAMMA-GLUTAMYLTRANSPEPTIDASE (AFU_ORTHOLOGUE AFUA_4G13580)"/>
    <property type="match status" value="1"/>
</dbReference>
<accession>A0A5R9J817</accession>
<dbReference type="PRINTS" id="PR01210">
    <property type="entry name" value="GGTRANSPTASE"/>
</dbReference>
<dbReference type="EMBL" id="VCDI01000001">
    <property type="protein sequence ID" value="TLU73764.1"/>
    <property type="molecule type" value="Genomic_DNA"/>
</dbReference>
<comment type="caution">
    <text evidence="3">The sequence shown here is derived from an EMBL/GenBank/DDBJ whole genome shotgun (WGS) entry which is preliminary data.</text>
</comment>
<dbReference type="InterPro" id="IPR029055">
    <property type="entry name" value="Ntn_hydrolases_N"/>
</dbReference>